<dbReference type="OrthoDB" id="4335139at2759"/>
<dbReference type="AlphaFoldDB" id="A0A0D1YS42"/>
<dbReference type="STRING" id="91928.A0A0D1YS42"/>
<dbReference type="EMBL" id="KN847493">
    <property type="protein sequence ID" value="KIW18031.1"/>
    <property type="molecule type" value="Genomic_DNA"/>
</dbReference>
<dbReference type="GeneID" id="27329401"/>
<sequence>MSLTRVQPTATQDHILLAPTGRYAPRTTPIATESSPPRQATHMTSELQRPAKAITLWGQSTDQERADCVGTQWGQKFNSQWCWNVKGPLNDDIWRERTLPVLNRLENDNCSHLYGTGGKHEMRSFHFSLLSRTDDPGTASPTVLIMIGDRKIGLKMKKLFENHPHFQDLNTGFGIEVLGKSRLFRFPATDEPPPGSSQQRLHSHSASSLCGRGVLVPMHPGTMCKRATIGGVICNPGTCEFFAVTVAHCFSLDSSLARPEDSVSSEGSSLGEDSEDDDITVPAKSDGSEVSQAATDGDWLLDAICGAYTDTSLPRTAAALPLSPKHSEYIGCINLQRRNFEDAAASEESAQYSKELDWALIRITVPKFLQINQVETPWNTCLYPSSVVRNSDALDCYAILAAGRSGIREVSFSGTVTSVKFPWSTTAQMLWTVEADLAEGDSGSWILSTNGNSVYGMVVASIPTLRIAYVARAQDIFESIRSAWHINCDIDDMLPKEIDGVIQMGHNPLNTFGSAAKASSSTKPATGSKPHGSEEPSPSRKISLSGAFKLISQYTRKALQAPQTLGMGILPYTILPPVQIPITPLSFLASILATNTPKTSFIPQEPEIPVRVDIAVTSDIIAAAGAGHKLSLMLNAIRYNKPSNGLEVHSISSEVTFLAFMLKQIGVVLQGNDHVYMPEPFSIAQRIAHTSSSVLDELERTLNYVQKSSTDPTTTQPTSQQGFELSFKKHRVAYLLATIEHLRLSLTAMLGILQLAKLMASTIPCYPAEEASTKDEAIRHQRLEAQNSLVVRQWQMTKIDKLFQDSQKEEEEDGLEHIPTGFVGEFRPVSLGKIDDTLARIIRSSAEMIDASNQAIDEFLKRWTNWREVDERRNNCLFRCLPDSSDYDLARGKGMPFTEQRAQQEDSLLGVGSCYVGGPRVNWSILHSAAASGEVLWRQERDLEDRLLFIDGIDEGEMRTSHR</sequence>
<feature type="region of interest" description="Disordered" evidence="1">
    <location>
        <begin position="258"/>
        <end position="292"/>
    </location>
</feature>
<feature type="compositionally biased region" description="Low complexity" evidence="1">
    <location>
        <begin position="513"/>
        <end position="530"/>
    </location>
</feature>
<dbReference type="VEuPathDB" id="FungiDB:PV08_02318"/>
<keyword evidence="3" id="KW-1185">Reference proteome</keyword>
<feature type="compositionally biased region" description="Low complexity" evidence="1">
    <location>
        <begin position="262"/>
        <end position="271"/>
    </location>
</feature>
<feature type="compositionally biased region" description="Polar residues" evidence="1">
    <location>
        <begin position="29"/>
        <end position="46"/>
    </location>
</feature>
<evidence type="ECO:0000313" key="3">
    <source>
        <dbReference type="Proteomes" id="UP000053328"/>
    </source>
</evidence>
<organism evidence="2 3">
    <name type="scientific">Exophiala spinifera</name>
    <dbReference type="NCBI Taxonomy" id="91928"/>
    <lineage>
        <taxon>Eukaryota</taxon>
        <taxon>Fungi</taxon>
        <taxon>Dikarya</taxon>
        <taxon>Ascomycota</taxon>
        <taxon>Pezizomycotina</taxon>
        <taxon>Eurotiomycetes</taxon>
        <taxon>Chaetothyriomycetidae</taxon>
        <taxon>Chaetothyriales</taxon>
        <taxon>Herpotrichiellaceae</taxon>
        <taxon>Exophiala</taxon>
    </lineage>
</organism>
<dbReference type="RefSeq" id="XP_016238247.1">
    <property type="nucleotide sequence ID" value="XM_016376677.1"/>
</dbReference>
<evidence type="ECO:0000256" key="1">
    <source>
        <dbReference type="SAM" id="MobiDB-lite"/>
    </source>
</evidence>
<accession>A0A0D1YS42</accession>
<proteinExistence type="predicted"/>
<feature type="region of interest" description="Disordered" evidence="1">
    <location>
        <begin position="513"/>
        <end position="541"/>
    </location>
</feature>
<name>A0A0D1YS42_9EURO</name>
<protein>
    <submittedName>
        <fullName evidence="2">Uncharacterized protein</fullName>
    </submittedName>
</protein>
<dbReference type="Proteomes" id="UP000053328">
    <property type="component" value="Unassembled WGS sequence"/>
</dbReference>
<feature type="region of interest" description="Disordered" evidence="1">
    <location>
        <begin position="25"/>
        <end position="46"/>
    </location>
</feature>
<dbReference type="HOGENOM" id="CLU_307182_0_0_1"/>
<reference evidence="2 3" key="1">
    <citation type="submission" date="2015-01" db="EMBL/GenBank/DDBJ databases">
        <title>The Genome Sequence of Exophiala spinifera CBS89968.</title>
        <authorList>
            <consortium name="The Broad Institute Genomics Platform"/>
            <person name="Cuomo C."/>
            <person name="de Hoog S."/>
            <person name="Gorbushina A."/>
            <person name="Stielow B."/>
            <person name="Teixiera M."/>
            <person name="Abouelleil A."/>
            <person name="Chapman S.B."/>
            <person name="Priest M."/>
            <person name="Young S.K."/>
            <person name="Wortman J."/>
            <person name="Nusbaum C."/>
            <person name="Birren B."/>
        </authorList>
    </citation>
    <scope>NUCLEOTIDE SEQUENCE [LARGE SCALE GENOMIC DNA]</scope>
    <source>
        <strain evidence="2 3">CBS 89968</strain>
    </source>
</reference>
<evidence type="ECO:0000313" key="2">
    <source>
        <dbReference type="EMBL" id="KIW18031.1"/>
    </source>
</evidence>
<gene>
    <name evidence="2" type="ORF">PV08_02318</name>
</gene>